<feature type="transmembrane region" description="Helical" evidence="1">
    <location>
        <begin position="33"/>
        <end position="51"/>
    </location>
</feature>
<dbReference type="EMBL" id="SRLA01000003">
    <property type="protein sequence ID" value="TGE06254.1"/>
    <property type="molecule type" value="Genomic_DNA"/>
</dbReference>
<protein>
    <submittedName>
        <fullName evidence="2">Uncharacterized protein</fullName>
    </submittedName>
</protein>
<evidence type="ECO:0000313" key="2">
    <source>
        <dbReference type="EMBL" id="TGE06254.1"/>
    </source>
</evidence>
<dbReference type="Proteomes" id="UP000298337">
    <property type="component" value="Unassembled WGS sequence"/>
</dbReference>
<sequence>MKQLFEPQTYKAVLMTLWIVSIPMAIRDSFGDVASLCAAVLSAAIALGLAYATVNKSNNTKLLTLTGSVVIILVLMGAFVTGHASPNPSN</sequence>
<dbReference type="OrthoDB" id="886819at2"/>
<comment type="caution">
    <text evidence="2">The sequence shown here is derived from an EMBL/GenBank/DDBJ whole genome shotgun (WGS) entry which is preliminary data.</text>
</comment>
<reference evidence="2 3" key="1">
    <citation type="submission" date="2019-04" db="EMBL/GenBank/DDBJ databases">
        <authorList>
            <person name="Feng G."/>
            <person name="Zhang J."/>
            <person name="Zhu H."/>
        </authorList>
    </citation>
    <scope>NUCLEOTIDE SEQUENCE [LARGE SCALE GENOMIC DNA]</scope>
    <source>
        <strain evidence="2 3">92R-1</strain>
    </source>
</reference>
<keyword evidence="1" id="KW-0472">Membrane</keyword>
<evidence type="ECO:0000256" key="1">
    <source>
        <dbReference type="SAM" id="Phobius"/>
    </source>
</evidence>
<organism evidence="2 3">
    <name type="scientific">Hymenobacter fodinae</name>
    <dbReference type="NCBI Taxonomy" id="2510796"/>
    <lineage>
        <taxon>Bacteria</taxon>
        <taxon>Pseudomonadati</taxon>
        <taxon>Bacteroidota</taxon>
        <taxon>Cytophagia</taxon>
        <taxon>Cytophagales</taxon>
        <taxon>Hymenobacteraceae</taxon>
        <taxon>Hymenobacter</taxon>
    </lineage>
</organism>
<name>A0A4Z0P3L8_9BACT</name>
<accession>A0A4Z0P3L8</accession>
<keyword evidence="3" id="KW-1185">Reference proteome</keyword>
<dbReference type="RefSeq" id="WP_135435046.1">
    <property type="nucleotide sequence ID" value="NZ_SRLA01000003.1"/>
</dbReference>
<keyword evidence="1" id="KW-0812">Transmembrane</keyword>
<keyword evidence="1" id="KW-1133">Transmembrane helix</keyword>
<evidence type="ECO:0000313" key="3">
    <source>
        <dbReference type="Proteomes" id="UP000298337"/>
    </source>
</evidence>
<proteinExistence type="predicted"/>
<dbReference type="AlphaFoldDB" id="A0A4Z0P3L8"/>
<gene>
    <name evidence="2" type="ORF">EU556_15480</name>
</gene>
<feature type="transmembrane region" description="Helical" evidence="1">
    <location>
        <begin position="63"/>
        <end position="84"/>
    </location>
</feature>